<dbReference type="AlphaFoldDB" id="A0AA37TES4"/>
<dbReference type="InterPro" id="IPR029045">
    <property type="entry name" value="ClpP/crotonase-like_dom_sf"/>
</dbReference>
<dbReference type="GO" id="GO:0008236">
    <property type="term" value="F:serine-type peptidase activity"/>
    <property type="evidence" value="ECO:0007669"/>
    <property type="project" value="UniProtKB-KW"/>
</dbReference>
<comment type="caution">
    <text evidence="6">The sequence shown here is derived from an EMBL/GenBank/DDBJ whole genome shotgun (WGS) entry which is preliminary data.</text>
</comment>
<dbReference type="InterPro" id="IPR002142">
    <property type="entry name" value="Peptidase_S49"/>
</dbReference>
<dbReference type="Pfam" id="PF01343">
    <property type="entry name" value="Peptidase_S49"/>
    <property type="match status" value="1"/>
</dbReference>
<comment type="similarity">
    <text evidence="1">Belongs to the peptidase S49 family.</text>
</comment>
<keyword evidence="3" id="KW-0378">Hydrolase</keyword>
<protein>
    <recommendedName>
        <fullName evidence="5">Peptidase S49 domain-containing protein</fullName>
    </recommendedName>
</protein>
<dbReference type="Proteomes" id="UP001157440">
    <property type="component" value="Unassembled WGS sequence"/>
</dbReference>
<dbReference type="PANTHER" id="PTHR33209">
    <property type="entry name" value="PROTEASE 4"/>
    <property type="match status" value="1"/>
</dbReference>
<reference evidence="7" key="1">
    <citation type="journal article" date="2019" name="Int. J. Syst. Evol. Microbiol.">
        <title>The Global Catalogue of Microorganisms (GCM) 10K type strain sequencing project: providing services to taxonomists for standard genome sequencing and annotation.</title>
        <authorList>
            <consortium name="The Broad Institute Genomics Platform"/>
            <consortium name="The Broad Institute Genome Sequencing Center for Infectious Disease"/>
            <person name="Wu L."/>
            <person name="Ma J."/>
        </authorList>
    </citation>
    <scope>NUCLEOTIDE SEQUENCE [LARGE SCALE GENOMIC DNA]</scope>
    <source>
        <strain evidence="7">NBRC 103632</strain>
    </source>
</reference>
<keyword evidence="2" id="KW-0645">Protease</keyword>
<evidence type="ECO:0000256" key="1">
    <source>
        <dbReference type="ARBA" id="ARBA00008683"/>
    </source>
</evidence>
<feature type="domain" description="Peptidase S49" evidence="5">
    <location>
        <begin position="130"/>
        <end position="271"/>
    </location>
</feature>
<evidence type="ECO:0000313" key="6">
    <source>
        <dbReference type="EMBL" id="GLS72329.1"/>
    </source>
</evidence>
<dbReference type="SUPFAM" id="SSF52096">
    <property type="entry name" value="ClpP/crotonase"/>
    <property type="match status" value="1"/>
</dbReference>
<dbReference type="EMBL" id="BSPL01000020">
    <property type="protein sequence ID" value="GLS72329.1"/>
    <property type="molecule type" value="Genomic_DNA"/>
</dbReference>
<evidence type="ECO:0000256" key="4">
    <source>
        <dbReference type="ARBA" id="ARBA00022825"/>
    </source>
</evidence>
<dbReference type="PANTHER" id="PTHR33209:SF1">
    <property type="entry name" value="PEPTIDASE S49 DOMAIN-CONTAINING PROTEIN"/>
    <property type="match status" value="1"/>
</dbReference>
<dbReference type="Gene3D" id="3.90.226.10">
    <property type="entry name" value="2-enoyl-CoA Hydratase, Chain A, domain 1"/>
    <property type="match status" value="1"/>
</dbReference>
<evidence type="ECO:0000256" key="3">
    <source>
        <dbReference type="ARBA" id="ARBA00022801"/>
    </source>
</evidence>
<organism evidence="6 7">
    <name type="scientific">Methylobacterium tardum</name>
    <dbReference type="NCBI Taxonomy" id="374432"/>
    <lineage>
        <taxon>Bacteria</taxon>
        <taxon>Pseudomonadati</taxon>
        <taxon>Pseudomonadota</taxon>
        <taxon>Alphaproteobacteria</taxon>
        <taxon>Hyphomicrobiales</taxon>
        <taxon>Methylobacteriaceae</taxon>
        <taxon>Methylobacterium</taxon>
    </lineage>
</organism>
<dbReference type="GO" id="GO:0006508">
    <property type="term" value="P:proteolysis"/>
    <property type="evidence" value="ECO:0007669"/>
    <property type="project" value="UniProtKB-KW"/>
</dbReference>
<proteinExistence type="inferred from homology"/>
<evidence type="ECO:0000259" key="5">
    <source>
        <dbReference type="Pfam" id="PF01343"/>
    </source>
</evidence>
<evidence type="ECO:0000313" key="7">
    <source>
        <dbReference type="Proteomes" id="UP001157440"/>
    </source>
</evidence>
<dbReference type="CDD" id="cd07022">
    <property type="entry name" value="S49_Sppa_36K_type"/>
    <property type="match status" value="1"/>
</dbReference>
<sequence length="430" mass="44479">MRRLIDDASVVSAWAMDEPAIVRLFEIASREHEFSPTALAAARGERLDGAARGRVRDGVAVISIEGPLFKRDNLFTALIGGTSYAGLMRDLRTAVDAPGVRAIMLAIDSPGGEAAGVAEFAAAVKGARGEKPVVAYVADVGASAAYWIASAADRIVLGPSAAVGSIGVRMSIPDTRARDERAGVRRFDFVSSQSPYKVNDPATEDGNARIKARVDALAQVFVEAVADNRGVTVAHVLDGFGRGDVLIGAAAVAAGMADALGSSESVLADLVAGRPVKRLHLPPPAPPARHVPPISPLPKAPRAMPVHPAMPRIVPALPIAPVPPQPKPSAAELARIEGERAAEAMLAAIRPPMLTDVPDADDNDNPAATLLDAARQRAPVSSGGNPEEEAAVGLILEAYRTAEPNTEAGGGDDGEAAVRTIMAAWRGNVA</sequence>
<keyword evidence="4" id="KW-0720">Serine protease</keyword>
<keyword evidence="7" id="KW-1185">Reference proteome</keyword>
<accession>A0AA37TES4</accession>
<name>A0AA37TES4_9HYPH</name>
<dbReference type="InterPro" id="IPR033855">
    <property type="entry name" value="Protein_C"/>
</dbReference>
<gene>
    <name evidence="6" type="ORF">GCM10007890_43420</name>
</gene>
<evidence type="ECO:0000256" key="2">
    <source>
        <dbReference type="ARBA" id="ARBA00022670"/>
    </source>
</evidence>